<evidence type="ECO:0000313" key="8">
    <source>
        <dbReference type="Proteomes" id="UP001369086"/>
    </source>
</evidence>
<feature type="chain" id="PRO_5046144300" evidence="4">
    <location>
        <begin position="18"/>
        <end position="597"/>
    </location>
</feature>
<dbReference type="PROSITE" id="PS50825">
    <property type="entry name" value="HYR"/>
    <property type="match status" value="2"/>
</dbReference>
<evidence type="ECO:0000259" key="6">
    <source>
        <dbReference type="PROSITE" id="PS50923"/>
    </source>
</evidence>
<feature type="domain" description="HYR" evidence="5">
    <location>
        <begin position="359"/>
        <end position="449"/>
    </location>
</feature>
<keyword evidence="4" id="KW-0732">Signal</keyword>
<reference evidence="7 8" key="1">
    <citation type="submission" date="2021-05" db="EMBL/GenBank/DDBJ databases">
        <authorList>
            <person name="Zahm M."/>
            <person name="Klopp C."/>
            <person name="Cabau C."/>
            <person name="Kuhl H."/>
            <person name="Suciu R."/>
            <person name="Ciorpac M."/>
            <person name="Holostenco D."/>
            <person name="Gessner J."/>
            <person name="Wuertz S."/>
            <person name="Hohne C."/>
            <person name="Stock M."/>
            <person name="Gislard M."/>
            <person name="Lluch J."/>
            <person name="Milhes M."/>
            <person name="Lampietro C."/>
            <person name="Lopez Roques C."/>
            <person name="Donnadieu C."/>
            <person name="Du K."/>
            <person name="Schartl M."/>
            <person name="Guiguen Y."/>
        </authorList>
    </citation>
    <scope>NUCLEOTIDE SEQUENCE [LARGE SCALE GENOMIC DNA]</scope>
    <source>
        <strain evidence="7">Hh-F2</strain>
        <tissue evidence="7">Blood</tissue>
    </source>
</reference>
<dbReference type="PANTHER" id="PTHR24273">
    <property type="entry name" value="FI04643P-RELATED"/>
    <property type="match status" value="1"/>
</dbReference>
<evidence type="ECO:0000256" key="3">
    <source>
        <dbReference type="PROSITE-ProRule" id="PRU00302"/>
    </source>
</evidence>
<evidence type="ECO:0000259" key="5">
    <source>
        <dbReference type="PROSITE" id="PS50825"/>
    </source>
</evidence>
<dbReference type="InterPro" id="IPR013783">
    <property type="entry name" value="Ig-like_fold"/>
</dbReference>
<sequence length="597" mass="66849">MRFIFVTAAFLLQTAFSLPAPWQVLTSDCVKFPSPTNGLAYCRTDYCVVRCNDGFQFEKLPADGYFCHPHGVWSSVPPGKSVPWPNCTQKDDGKQMSDVYTAHAVGPGAGKVKLKQSRKPKLPDTVPPSIKNCPQDISKISDTDPVQATWDEPDISDNSGVFISIASISSGSLFRYGTHNVQYTANDEAGNEASCQFKVIIQKPDPLCTVAPPSDGALACGTLHYPNTGNKEKTWQFCIPLCIKGTDFHRRPGLVSFCKSSQSTSSWFHLDQSWQTVNSQMPQSCIVRRRAGSRRGDDLQFYEGDCNEMPVHSQILFRMGQMLAKDPFVLSQCALKPETCEKYWVSDSTVHCGPGDNQKDTEPPVVISCPQNIELETQRGNPYWNNLPEVSWKEPVFEDNSREPLKITKEGSSVNSGDKLAYGQYSVVYTATDSSGNTAKCSFQITVKPMACTMELPEYGAIVCGYPTVEGMDLLTIDCIVLCRSKHQFNRNPYPIYACSEEGLWWTLTSTFDPIGPHLPSLNYTCRESDVHTKPKPADENFYFDGDCHDREVQEVLMGHLEYFQRRTSAYQYCQLNRDSCRKWKGYRNVTVFCGGH</sequence>
<feature type="domain" description="HYR" evidence="5">
    <location>
        <begin position="123"/>
        <end position="203"/>
    </location>
</feature>
<protein>
    <submittedName>
        <fullName evidence="7">Uncharacterized protein</fullName>
    </submittedName>
</protein>
<comment type="caution">
    <text evidence="3">Lacks conserved residue(s) required for the propagation of feature annotation.</text>
</comment>
<name>A0ABR0ZJN5_HUSHU</name>
<keyword evidence="1" id="KW-0677">Repeat</keyword>
<gene>
    <name evidence="7" type="ORF">HHUSO_G12932</name>
</gene>
<feature type="domain" description="Sushi" evidence="6">
    <location>
        <begin position="27"/>
        <end position="89"/>
    </location>
</feature>
<feature type="signal peptide" evidence="4">
    <location>
        <begin position="1"/>
        <end position="17"/>
    </location>
</feature>
<dbReference type="Proteomes" id="UP001369086">
    <property type="component" value="Unassembled WGS sequence"/>
</dbReference>
<dbReference type="Pfam" id="PF02494">
    <property type="entry name" value="HYR"/>
    <property type="match status" value="2"/>
</dbReference>
<dbReference type="PANTHER" id="PTHR24273:SF32">
    <property type="entry name" value="HYALIN"/>
    <property type="match status" value="1"/>
</dbReference>
<dbReference type="Gene3D" id="2.60.40.10">
    <property type="entry name" value="Immunoglobulins"/>
    <property type="match status" value="1"/>
</dbReference>
<evidence type="ECO:0000313" key="7">
    <source>
        <dbReference type="EMBL" id="KAK6485017.1"/>
    </source>
</evidence>
<organism evidence="7 8">
    <name type="scientific">Huso huso</name>
    <name type="common">Beluga</name>
    <name type="synonym">Acipenser huso</name>
    <dbReference type="NCBI Taxonomy" id="61971"/>
    <lineage>
        <taxon>Eukaryota</taxon>
        <taxon>Metazoa</taxon>
        <taxon>Chordata</taxon>
        <taxon>Craniata</taxon>
        <taxon>Vertebrata</taxon>
        <taxon>Euteleostomi</taxon>
        <taxon>Actinopterygii</taxon>
        <taxon>Chondrostei</taxon>
        <taxon>Acipenseriformes</taxon>
        <taxon>Acipenseridae</taxon>
        <taxon>Huso</taxon>
    </lineage>
</organism>
<evidence type="ECO:0000256" key="2">
    <source>
        <dbReference type="ARBA" id="ARBA00023157"/>
    </source>
</evidence>
<dbReference type="InterPro" id="IPR003410">
    <property type="entry name" value="HYR_dom"/>
</dbReference>
<evidence type="ECO:0000256" key="4">
    <source>
        <dbReference type="SAM" id="SignalP"/>
    </source>
</evidence>
<evidence type="ECO:0000256" key="1">
    <source>
        <dbReference type="ARBA" id="ARBA00022737"/>
    </source>
</evidence>
<dbReference type="EMBL" id="JAHFZB010000010">
    <property type="protein sequence ID" value="KAK6485017.1"/>
    <property type="molecule type" value="Genomic_DNA"/>
</dbReference>
<keyword evidence="8" id="KW-1185">Reference proteome</keyword>
<dbReference type="InterPro" id="IPR000436">
    <property type="entry name" value="Sushi_SCR_CCP_dom"/>
</dbReference>
<keyword evidence="2" id="KW-1015">Disulfide bond</keyword>
<dbReference type="PROSITE" id="PS50923">
    <property type="entry name" value="SUSHI"/>
    <property type="match status" value="1"/>
</dbReference>
<accession>A0ABR0ZJN5</accession>
<keyword evidence="3" id="KW-0768">Sushi</keyword>
<comment type="caution">
    <text evidence="7">The sequence shown here is derived from an EMBL/GenBank/DDBJ whole genome shotgun (WGS) entry which is preliminary data.</text>
</comment>
<proteinExistence type="predicted"/>